<dbReference type="EMBL" id="CAJFDH010000001">
    <property type="protein sequence ID" value="CAD5206701.1"/>
    <property type="molecule type" value="Genomic_DNA"/>
</dbReference>
<feature type="region of interest" description="Disordered" evidence="1">
    <location>
        <begin position="65"/>
        <end position="99"/>
    </location>
</feature>
<feature type="domain" description="C2" evidence="3">
    <location>
        <begin position="261"/>
        <end position="402"/>
    </location>
</feature>
<dbReference type="Proteomes" id="UP000614601">
    <property type="component" value="Unassembled WGS sequence"/>
</dbReference>
<dbReference type="InterPro" id="IPR035892">
    <property type="entry name" value="C2_domain_sf"/>
</dbReference>
<dbReference type="Pfam" id="PF00168">
    <property type="entry name" value="C2"/>
    <property type="match status" value="2"/>
</dbReference>
<evidence type="ECO:0000256" key="1">
    <source>
        <dbReference type="SAM" id="MobiDB-lite"/>
    </source>
</evidence>
<dbReference type="GO" id="GO:0030276">
    <property type="term" value="F:clathrin binding"/>
    <property type="evidence" value="ECO:0007669"/>
    <property type="project" value="TreeGrafter"/>
</dbReference>
<dbReference type="SUPFAM" id="SSF49562">
    <property type="entry name" value="C2 domain (Calcium/lipid-binding domain, CaLB)"/>
    <property type="match status" value="2"/>
</dbReference>
<dbReference type="GO" id="GO:0030424">
    <property type="term" value="C:axon"/>
    <property type="evidence" value="ECO:0007669"/>
    <property type="project" value="TreeGrafter"/>
</dbReference>
<dbReference type="PROSITE" id="PS50004">
    <property type="entry name" value="C2"/>
    <property type="match status" value="2"/>
</dbReference>
<feature type="compositionally biased region" description="Low complexity" evidence="1">
    <location>
        <begin position="80"/>
        <end position="96"/>
    </location>
</feature>
<dbReference type="GO" id="GO:0005509">
    <property type="term" value="F:calcium ion binding"/>
    <property type="evidence" value="ECO:0007669"/>
    <property type="project" value="TreeGrafter"/>
</dbReference>
<dbReference type="Proteomes" id="UP000783686">
    <property type="component" value="Unassembled WGS sequence"/>
</dbReference>
<evidence type="ECO:0000256" key="2">
    <source>
        <dbReference type="SAM" id="Phobius"/>
    </source>
</evidence>
<reference evidence="4" key="1">
    <citation type="submission" date="2020-09" db="EMBL/GenBank/DDBJ databases">
        <authorList>
            <person name="Kikuchi T."/>
        </authorList>
    </citation>
    <scope>NUCLEOTIDE SEQUENCE</scope>
    <source>
        <strain evidence="4">SH1</strain>
    </source>
</reference>
<feature type="compositionally biased region" description="Basic and acidic residues" evidence="1">
    <location>
        <begin position="69"/>
        <end position="78"/>
    </location>
</feature>
<protein>
    <recommendedName>
        <fullName evidence="3">C2 domain-containing protein</fullName>
    </recommendedName>
</protein>
<keyword evidence="2" id="KW-1133">Transmembrane helix</keyword>
<keyword evidence="2" id="KW-0472">Membrane</keyword>
<dbReference type="Gene3D" id="2.60.40.150">
    <property type="entry name" value="C2 domain"/>
    <property type="match status" value="2"/>
</dbReference>
<dbReference type="GO" id="GO:0098793">
    <property type="term" value="C:presynapse"/>
    <property type="evidence" value="ECO:0007669"/>
    <property type="project" value="GOC"/>
</dbReference>
<dbReference type="GO" id="GO:0048791">
    <property type="term" value="P:calcium ion-regulated exocytosis of neurotransmitter"/>
    <property type="evidence" value="ECO:0007669"/>
    <property type="project" value="TreeGrafter"/>
</dbReference>
<dbReference type="InterPro" id="IPR000008">
    <property type="entry name" value="C2_dom"/>
</dbReference>
<dbReference type="AlphaFoldDB" id="A0A811JTB7"/>
<gene>
    <name evidence="4" type="ORF">BOKJ2_LOCUS1385</name>
</gene>
<accession>A0A811JTB7</accession>
<dbReference type="GO" id="GO:0005544">
    <property type="term" value="F:calcium-dependent phospholipid binding"/>
    <property type="evidence" value="ECO:0007669"/>
    <property type="project" value="TreeGrafter"/>
</dbReference>
<dbReference type="GO" id="GO:0005886">
    <property type="term" value="C:plasma membrane"/>
    <property type="evidence" value="ECO:0007669"/>
    <property type="project" value="TreeGrafter"/>
</dbReference>
<dbReference type="SMART" id="SM00239">
    <property type="entry name" value="C2"/>
    <property type="match status" value="2"/>
</dbReference>
<name>A0A811JTB7_9BILA</name>
<dbReference type="GO" id="GO:0001786">
    <property type="term" value="F:phosphatidylserine binding"/>
    <property type="evidence" value="ECO:0007669"/>
    <property type="project" value="TreeGrafter"/>
</dbReference>
<feature type="transmembrane region" description="Helical" evidence="2">
    <location>
        <begin position="20"/>
        <end position="42"/>
    </location>
</feature>
<dbReference type="PANTHER" id="PTHR10024:SF369">
    <property type="entry name" value="FI18813P1"/>
    <property type="match status" value="1"/>
</dbReference>
<organism evidence="4 5">
    <name type="scientific">Bursaphelenchus okinawaensis</name>
    <dbReference type="NCBI Taxonomy" id="465554"/>
    <lineage>
        <taxon>Eukaryota</taxon>
        <taxon>Metazoa</taxon>
        <taxon>Ecdysozoa</taxon>
        <taxon>Nematoda</taxon>
        <taxon>Chromadorea</taxon>
        <taxon>Rhabditida</taxon>
        <taxon>Tylenchina</taxon>
        <taxon>Tylenchomorpha</taxon>
        <taxon>Aphelenchoidea</taxon>
        <taxon>Aphelenchoididae</taxon>
        <taxon>Bursaphelenchus</taxon>
    </lineage>
</organism>
<sequence>MGATSRFKAEGSRHTIPLEAQLLAASCGFVALVLASAIFIAIRRQRERRTSRDFSPLIKNGSVKPSYFKGERLSDHSGHSMSPIQSPGSGSSASPQCTPMTPYSSFATQDVLIANKHSNNNDDDRGSISLSMNYDRHSNILQLSILACHNLPNLVNEVGQCTLNSYVKLRILPDNQHRVKTRVLRGTQNPFYDEQFTLYNITPVKLDSFSIHLAVLASDPYSRDVVLGEVFYSLRDANLSKSSDKQNVDLKLSPRPSYIDVNSQVLVSMAYNSHSNNINLAILKMKDLPTFNGVGQIDAYAKVYLLLDGQRVAKQKSHVKKKSVEPVFNESFSFDIPSINGQSANRLKSTEEMLSSLSFEVLVLNHDGVTRNEIVGQCFILPRSEHWKAMVESNGQQVAEWHKINSI</sequence>
<dbReference type="EMBL" id="CAJFCW020000001">
    <property type="protein sequence ID" value="CAG9082831.1"/>
    <property type="molecule type" value="Genomic_DNA"/>
</dbReference>
<feature type="domain" description="C2" evidence="3">
    <location>
        <begin position="124"/>
        <end position="247"/>
    </location>
</feature>
<keyword evidence="5" id="KW-1185">Reference proteome</keyword>
<comment type="caution">
    <text evidence="4">The sequence shown here is derived from an EMBL/GenBank/DDBJ whole genome shotgun (WGS) entry which is preliminary data.</text>
</comment>
<evidence type="ECO:0000259" key="3">
    <source>
        <dbReference type="PROSITE" id="PS50004"/>
    </source>
</evidence>
<evidence type="ECO:0000313" key="5">
    <source>
        <dbReference type="Proteomes" id="UP000614601"/>
    </source>
</evidence>
<dbReference type="GO" id="GO:0006906">
    <property type="term" value="P:vesicle fusion"/>
    <property type="evidence" value="ECO:0007669"/>
    <property type="project" value="TreeGrafter"/>
</dbReference>
<dbReference type="PANTHER" id="PTHR10024">
    <property type="entry name" value="SYNAPTOTAGMIN"/>
    <property type="match status" value="1"/>
</dbReference>
<dbReference type="GO" id="GO:0000149">
    <property type="term" value="F:SNARE binding"/>
    <property type="evidence" value="ECO:0007669"/>
    <property type="project" value="TreeGrafter"/>
</dbReference>
<dbReference type="OrthoDB" id="67700at2759"/>
<dbReference type="GO" id="GO:0070382">
    <property type="term" value="C:exocytic vesicle"/>
    <property type="evidence" value="ECO:0007669"/>
    <property type="project" value="TreeGrafter"/>
</dbReference>
<keyword evidence="2" id="KW-0812">Transmembrane</keyword>
<proteinExistence type="predicted"/>
<evidence type="ECO:0000313" key="4">
    <source>
        <dbReference type="EMBL" id="CAD5206701.1"/>
    </source>
</evidence>